<sequence>MLRKADIALTMGSGEFPEDEVECVITIMQNPYQYKIPD</sequence>
<evidence type="ECO:0000313" key="2">
    <source>
        <dbReference type="Proteomes" id="UP000269945"/>
    </source>
</evidence>
<gene>
    <name evidence="1" type="ORF">BN2614_LOCUS2</name>
</gene>
<proteinExistence type="predicted"/>
<dbReference type="EMBL" id="CYRY02047083">
    <property type="protein sequence ID" value="VCX42976.1"/>
    <property type="molecule type" value="Genomic_DNA"/>
</dbReference>
<reference evidence="1 2" key="1">
    <citation type="submission" date="2018-10" db="EMBL/GenBank/DDBJ databases">
        <authorList>
            <person name="Ekblom R."/>
            <person name="Jareborg N."/>
        </authorList>
    </citation>
    <scope>NUCLEOTIDE SEQUENCE [LARGE SCALE GENOMIC DNA]</scope>
    <source>
        <tissue evidence="1">Muscle</tissue>
    </source>
</reference>
<dbReference type="Gene3D" id="1.10.8.50">
    <property type="match status" value="1"/>
</dbReference>
<organism evidence="1 2">
    <name type="scientific">Gulo gulo</name>
    <name type="common">Wolverine</name>
    <name type="synonym">Gluton</name>
    <dbReference type="NCBI Taxonomy" id="48420"/>
    <lineage>
        <taxon>Eukaryota</taxon>
        <taxon>Metazoa</taxon>
        <taxon>Chordata</taxon>
        <taxon>Craniata</taxon>
        <taxon>Vertebrata</taxon>
        <taxon>Euteleostomi</taxon>
        <taxon>Mammalia</taxon>
        <taxon>Eutheria</taxon>
        <taxon>Laurasiatheria</taxon>
        <taxon>Carnivora</taxon>
        <taxon>Caniformia</taxon>
        <taxon>Musteloidea</taxon>
        <taxon>Mustelidae</taxon>
        <taxon>Guloninae</taxon>
        <taxon>Gulo</taxon>
    </lineage>
</organism>
<protein>
    <submittedName>
        <fullName evidence="1">Uncharacterized protein</fullName>
    </submittedName>
</protein>
<keyword evidence="2" id="KW-1185">Reference proteome</keyword>
<accession>A0A9X9MDN1</accession>
<name>A0A9X9MDN1_GULGU</name>
<evidence type="ECO:0000313" key="1">
    <source>
        <dbReference type="EMBL" id="VCX42976.1"/>
    </source>
</evidence>
<dbReference type="Proteomes" id="UP000269945">
    <property type="component" value="Unassembled WGS sequence"/>
</dbReference>
<comment type="caution">
    <text evidence="1">The sequence shown here is derived from an EMBL/GenBank/DDBJ whole genome shotgun (WGS) entry which is preliminary data.</text>
</comment>
<dbReference type="AlphaFoldDB" id="A0A9X9MDN1"/>